<dbReference type="Gene3D" id="2.40.128.410">
    <property type="match status" value="1"/>
</dbReference>
<protein>
    <recommendedName>
        <fullName evidence="4">DUF4251 domain-containing protein</fullName>
    </recommendedName>
</protein>
<feature type="chain" id="PRO_5045763650" description="DUF4251 domain-containing protein" evidence="1">
    <location>
        <begin position="22"/>
        <end position="178"/>
    </location>
</feature>
<evidence type="ECO:0000313" key="2">
    <source>
        <dbReference type="EMBL" id="MDR7210492.1"/>
    </source>
</evidence>
<organism evidence="2 3">
    <name type="scientific">Flavobacterium piscis</name>
    <dbReference type="NCBI Taxonomy" id="1114874"/>
    <lineage>
        <taxon>Bacteria</taxon>
        <taxon>Pseudomonadati</taxon>
        <taxon>Bacteroidota</taxon>
        <taxon>Flavobacteriia</taxon>
        <taxon>Flavobacteriales</taxon>
        <taxon>Flavobacteriaceae</taxon>
        <taxon>Flavobacterium</taxon>
    </lineage>
</organism>
<evidence type="ECO:0008006" key="4">
    <source>
        <dbReference type="Google" id="ProtNLM"/>
    </source>
</evidence>
<evidence type="ECO:0000313" key="3">
    <source>
        <dbReference type="Proteomes" id="UP001269081"/>
    </source>
</evidence>
<gene>
    <name evidence="2" type="ORF">J2W48_002433</name>
</gene>
<proteinExistence type="predicted"/>
<evidence type="ECO:0000256" key="1">
    <source>
        <dbReference type="SAM" id="SignalP"/>
    </source>
</evidence>
<dbReference type="InterPro" id="IPR025347">
    <property type="entry name" value="DUF4251"/>
</dbReference>
<dbReference type="RefSeq" id="WP_310281569.1">
    <property type="nucleotide sequence ID" value="NZ_JAVDWQ010000007.1"/>
</dbReference>
<dbReference type="EMBL" id="JAVDWQ010000007">
    <property type="protein sequence ID" value="MDR7210492.1"/>
    <property type="molecule type" value="Genomic_DNA"/>
</dbReference>
<keyword evidence="3" id="KW-1185">Reference proteome</keyword>
<feature type="signal peptide" evidence="1">
    <location>
        <begin position="1"/>
        <end position="21"/>
    </location>
</feature>
<accession>A0ABU1Y8C9</accession>
<reference evidence="2 3" key="1">
    <citation type="submission" date="2023-07" db="EMBL/GenBank/DDBJ databases">
        <title>Sorghum-associated microbial communities from plants grown in Nebraska, USA.</title>
        <authorList>
            <person name="Schachtman D."/>
        </authorList>
    </citation>
    <scope>NUCLEOTIDE SEQUENCE [LARGE SCALE GENOMIC DNA]</scope>
    <source>
        <strain evidence="2 3">4129</strain>
    </source>
</reference>
<dbReference type="Pfam" id="PF14059">
    <property type="entry name" value="DUF4251"/>
    <property type="match status" value="1"/>
</dbReference>
<sequence>MKTKLYVLLILFSVVSFDGIAQEKTKKELKAENQLQKQKETEALIEAKNFVFDVERVMPQGGRMLVLDYNTYFVKFNSENVVGDVPFFGRAFNVGYGSDGGIKFEGKPENVKIEKKKKSYIIRAIVKGKEDVYDLMFSVFYHGGATLSINSNKRASISYDGYIREPKTESEKDKIKTN</sequence>
<name>A0ABU1Y8C9_9FLAO</name>
<comment type="caution">
    <text evidence="2">The sequence shown here is derived from an EMBL/GenBank/DDBJ whole genome shotgun (WGS) entry which is preliminary data.</text>
</comment>
<keyword evidence="1" id="KW-0732">Signal</keyword>
<dbReference type="Proteomes" id="UP001269081">
    <property type="component" value="Unassembled WGS sequence"/>
</dbReference>